<evidence type="ECO:0000313" key="1">
    <source>
        <dbReference type="EMBL" id="MEQ2305525.1"/>
    </source>
</evidence>
<protein>
    <submittedName>
        <fullName evidence="1">Uncharacterized protein</fullName>
    </submittedName>
</protein>
<organism evidence="1 2">
    <name type="scientific">Ameca splendens</name>
    <dbReference type="NCBI Taxonomy" id="208324"/>
    <lineage>
        <taxon>Eukaryota</taxon>
        <taxon>Metazoa</taxon>
        <taxon>Chordata</taxon>
        <taxon>Craniata</taxon>
        <taxon>Vertebrata</taxon>
        <taxon>Euteleostomi</taxon>
        <taxon>Actinopterygii</taxon>
        <taxon>Neopterygii</taxon>
        <taxon>Teleostei</taxon>
        <taxon>Neoteleostei</taxon>
        <taxon>Acanthomorphata</taxon>
        <taxon>Ovalentaria</taxon>
        <taxon>Atherinomorphae</taxon>
        <taxon>Cyprinodontiformes</taxon>
        <taxon>Goodeidae</taxon>
        <taxon>Ameca</taxon>
    </lineage>
</organism>
<dbReference type="Proteomes" id="UP001469553">
    <property type="component" value="Unassembled WGS sequence"/>
</dbReference>
<comment type="caution">
    <text evidence="1">The sequence shown here is derived from an EMBL/GenBank/DDBJ whole genome shotgun (WGS) entry which is preliminary data.</text>
</comment>
<keyword evidence="2" id="KW-1185">Reference proteome</keyword>
<sequence length="114" mass="12782">MGQPLPEHPLFCRKAEFNEKSEPTSHCMNHNAPCLFRNQVLIYHMTVRNVHGGTVAVQQEGPGFDSRPGSYCMEFACFPFPVHAWVLTGYSGFLPQSKDMSDRLIGLSNLRLGV</sequence>
<accession>A0ABV0ZIU9</accession>
<dbReference type="EMBL" id="JAHRIP010063837">
    <property type="protein sequence ID" value="MEQ2305525.1"/>
    <property type="molecule type" value="Genomic_DNA"/>
</dbReference>
<gene>
    <name evidence="1" type="ORF">AMECASPLE_038785</name>
</gene>
<name>A0ABV0ZIU9_9TELE</name>
<reference evidence="1 2" key="1">
    <citation type="submission" date="2021-06" db="EMBL/GenBank/DDBJ databases">
        <authorList>
            <person name="Palmer J.M."/>
        </authorList>
    </citation>
    <scope>NUCLEOTIDE SEQUENCE [LARGE SCALE GENOMIC DNA]</scope>
    <source>
        <strain evidence="1 2">AS_MEX2019</strain>
        <tissue evidence="1">Muscle</tissue>
    </source>
</reference>
<evidence type="ECO:0000313" key="2">
    <source>
        <dbReference type="Proteomes" id="UP001469553"/>
    </source>
</evidence>
<proteinExistence type="predicted"/>